<proteinExistence type="predicted"/>
<dbReference type="Pfam" id="PF01872">
    <property type="entry name" value="RibD_C"/>
    <property type="match status" value="1"/>
</dbReference>
<dbReference type="SUPFAM" id="SSF53597">
    <property type="entry name" value="Dihydrofolate reductase-like"/>
    <property type="match status" value="1"/>
</dbReference>
<evidence type="ECO:0000313" key="3">
    <source>
        <dbReference type="Proteomes" id="UP000503336"/>
    </source>
</evidence>
<evidence type="ECO:0000313" key="2">
    <source>
        <dbReference type="EMBL" id="QIE54393.1"/>
    </source>
</evidence>
<dbReference type="PANTHER" id="PTHR38011">
    <property type="entry name" value="DIHYDROFOLATE REDUCTASE FAMILY PROTEIN (AFU_ORTHOLOGUE AFUA_8G06820)"/>
    <property type="match status" value="1"/>
</dbReference>
<dbReference type="PANTHER" id="PTHR38011:SF11">
    <property type="entry name" value="2,5-DIAMINO-6-RIBOSYLAMINO-4(3H)-PYRIMIDINONE 5'-PHOSPHATE REDUCTASE"/>
    <property type="match status" value="1"/>
</dbReference>
<dbReference type="AlphaFoldDB" id="A0A7L5BU09"/>
<dbReference type="Proteomes" id="UP000503336">
    <property type="component" value="Chromosome"/>
</dbReference>
<dbReference type="KEGG" id="hdh:G5B40_02435"/>
<dbReference type="InterPro" id="IPR024072">
    <property type="entry name" value="DHFR-like_dom_sf"/>
</dbReference>
<sequence length="178" mass="19588">MITGHVFIATSLDGFIARSDGDIAWLLERDNPDEDHGYAAFIANIDVILMGRGTFEKMQSVRPWPYNRPVVVLSATMTQDDLAPDLADKVRVIDGAPEASMRMLQSEGRRRVYVDGGLVIQSFLRAGLITDMVLTSVPVLLGEGRRLFGGLAGDIPLVHEETRSFPSGLVQSRYRIAT</sequence>
<dbReference type="InterPro" id="IPR050765">
    <property type="entry name" value="Riboflavin_Biosynth_HTPR"/>
</dbReference>
<reference evidence="2 3" key="1">
    <citation type="submission" date="2020-02" db="EMBL/GenBank/DDBJ databases">
        <title>complete genome sequence of Rhodobacteraceae bacterium.</title>
        <authorList>
            <person name="Park J."/>
            <person name="Kim Y.-S."/>
            <person name="Kim K.-H."/>
        </authorList>
    </citation>
    <scope>NUCLEOTIDE SEQUENCE [LARGE SCALE GENOMIC DNA]</scope>
    <source>
        <strain evidence="2 3">RR4-56</strain>
    </source>
</reference>
<organism evidence="2 3">
    <name type="scientific">Pikeienuella piscinae</name>
    <dbReference type="NCBI Taxonomy" id="2748098"/>
    <lineage>
        <taxon>Bacteria</taxon>
        <taxon>Pseudomonadati</taxon>
        <taxon>Pseudomonadota</taxon>
        <taxon>Alphaproteobacteria</taxon>
        <taxon>Rhodobacterales</taxon>
        <taxon>Paracoccaceae</taxon>
        <taxon>Pikeienuella</taxon>
    </lineage>
</organism>
<keyword evidence="3" id="KW-1185">Reference proteome</keyword>
<dbReference type="Gene3D" id="3.40.430.10">
    <property type="entry name" value="Dihydrofolate Reductase, subunit A"/>
    <property type="match status" value="1"/>
</dbReference>
<dbReference type="RefSeq" id="WP_165094557.1">
    <property type="nucleotide sequence ID" value="NZ_CP049056.1"/>
</dbReference>
<dbReference type="InterPro" id="IPR002734">
    <property type="entry name" value="RibDG_C"/>
</dbReference>
<accession>A0A7L5BU09</accession>
<dbReference type="GO" id="GO:0009231">
    <property type="term" value="P:riboflavin biosynthetic process"/>
    <property type="evidence" value="ECO:0007669"/>
    <property type="project" value="InterPro"/>
</dbReference>
<name>A0A7L5BU09_9RHOB</name>
<evidence type="ECO:0000259" key="1">
    <source>
        <dbReference type="Pfam" id="PF01872"/>
    </source>
</evidence>
<gene>
    <name evidence="2" type="ORF">G5B40_02435</name>
</gene>
<protein>
    <submittedName>
        <fullName evidence="2">Dihydrofolate reductase</fullName>
    </submittedName>
</protein>
<dbReference type="EMBL" id="CP049056">
    <property type="protein sequence ID" value="QIE54393.1"/>
    <property type="molecule type" value="Genomic_DNA"/>
</dbReference>
<feature type="domain" description="Bacterial bifunctional deaminase-reductase C-terminal" evidence="1">
    <location>
        <begin position="6"/>
        <end position="153"/>
    </location>
</feature>
<dbReference type="GO" id="GO:0008703">
    <property type="term" value="F:5-amino-6-(5-phosphoribosylamino)uracil reductase activity"/>
    <property type="evidence" value="ECO:0007669"/>
    <property type="project" value="InterPro"/>
</dbReference>